<dbReference type="Proteomes" id="UP001205560">
    <property type="component" value="Unassembled WGS sequence"/>
</dbReference>
<evidence type="ECO:0000313" key="2">
    <source>
        <dbReference type="Proteomes" id="UP001205560"/>
    </source>
</evidence>
<organism evidence="1 2">
    <name type="scientific">Massilia norwichensis</name>
    <dbReference type="NCBI Taxonomy" id="1442366"/>
    <lineage>
        <taxon>Bacteria</taxon>
        <taxon>Pseudomonadati</taxon>
        <taxon>Pseudomonadota</taxon>
        <taxon>Betaproteobacteria</taxon>
        <taxon>Burkholderiales</taxon>
        <taxon>Oxalobacteraceae</taxon>
        <taxon>Telluria group</taxon>
        <taxon>Massilia</taxon>
    </lineage>
</organism>
<dbReference type="RefSeq" id="WP_258847457.1">
    <property type="nucleotide sequence ID" value="NZ_JANUGX010000030.1"/>
</dbReference>
<feature type="non-terminal residue" evidence="1">
    <location>
        <position position="1"/>
    </location>
</feature>
<protein>
    <submittedName>
        <fullName evidence="1">Uncharacterized protein</fullName>
    </submittedName>
</protein>
<proteinExistence type="predicted"/>
<accession>A0ABT2ACB0</accession>
<reference evidence="1 2" key="1">
    <citation type="submission" date="2022-08" db="EMBL/GenBank/DDBJ databases">
        <title>Reclassification of Massilia species as members of the genera Telluria, Duganella, Pseudoduganella, Mokoshia gen. nov. and Zemynaea gen. nov. using orthogonal and non-orthogonal genome-based approaches.</title>
        <authorList>
            <person name="Bowman J.P."/>
        </authorList>
    </citation>
    <scope>NUCLEOTIDE SEQUENCE [LARGE SCALE GENOMIC DNA]</scope>
    <source>
        <strain evidence="1 2">LMG 28164</strain>
    </source>
</reference>
<gene>
    <name evidence="1" type="ORF">NX782_21065</name>
</gene>
<comment type="caution">
    <text evidence="1">The sequence shown here is derived from an EMBL/GenBank/DDBJ whole genome shotgun (WGS) entry which is preliminary data.</text>
</comment>
<dbReference type="EMBL" id="JANUGX010000030">
    <property type="protein sequence ID" value="MCS0591687.1"/>
    <property type="molecule type" value="Genomic_DNA"/>
</dbReference>
<keyword evidence="2" id="KW-1185">Reference proteome</keyword>
<name>A0ABT2ACB0_9BURK</name>
<sequence>IKVGKAPSNIFTGIELGTSSLWVQQQLGHPTRVGENWWGYRFSDALVSLEFDASMGIDTIAVALVDAKSTFDFPTVHFDSPPLGKMMLSDVLVEHLQLEHVESLMALHYFWRPVATLSRNAL</sequence>
<evidence type="ECO:0000313" key="1">
    <source>
        <dbReference type="EMBL" id="MCS0591687.1"/>
    </source>
</evidence>